<evidence type="ECO:0000313" key="3">
    <source>
        <dbReference type="EMBL" id="GLV14165.1"/>
    </source>
</evidence>
<dbReference type="AlphaFoldDB" id="A0A1H2UBQ6"/>
<evidence type="ECO:0000313" key="5">
    <source>
        <dbReference type="Proteomes" id="UP000182589"/>
    </source>
</evidence>
<dbReference type="InterPro" id="IPR012338">
    <property type="entry name" value="Beta-lactam/transpept-like"/>
</dbReference>
<name>A0A1H2UBQ6_9BACL</name>
<dbReference type="Gene3D" id="3.40.710.10">
    <property type="entry name" value="DD-peptidase/beta-lactamase superfamily"/>
    <property type="match status" value="1"/>
</dbReference>
<keyword evidence="1" id="KW-1133">Transmembrane helix</keyword>
<dbReference type="GO" id="GO:0071972">
    <property type="term" value="F:peptidoglycan L,D-transpeptidase activity"/>
    <property type="evidence" value="ECO:0007669"/>
    <property type="project" value="TreeGrafter"/>
</dbReference>
<feature type="domain" description="Penicillin-binding protein transpeptidase" evidence="2">
    <location>
        <begin position="222"/>
        <end position="474"/>
    </location>
</feature>
<sequence>MQRWSDTPASKRRLLFIHGVWLAAILALSLKLVAVMACLRLGRGMESNLHGERWRIDMEHFRTQVVADGRGVIRFRDGTPWLPANRPVRKRGVALAPELVGRVGKPDVWPNPQLAVPEEGRGGLEQAFDAVLRSRRPAMIGHLDMADGRPNPLSGYAGGYGLLPRRGADVVTTLDAHMQMQAEKILRDRGVRHASIVEIDLHHRDALVVASAAHGVQSDALTAIAPGSVFKLVVAAEALETHVTRAQEMFSCDGLAHLPHVAMHCWRVHGVVSLVDAIAQSCDVTFAELGVRLGQTAIEKAASRFGLLTTGLAALSGSQGIVPEAAHGIVFRRNGDDPGLLANTAIGQEDVRMTPLAGALLAATVASGGEYRPARLVLGWRAGQHWVSVAAPPAKRACDRYAAGVIGQAMWQAVHDPHGTLYALHTFAIAAKSGTAELGGGRVNAWIVGYRMTGGHPSAAFAITVHDEPSAKAHRDVLAIAKAWLASPASVMMNA</sequence>
<keyword evidence="1" id="KW-0472">Membrane</keyword>
<dbReference type="PANTHER" id="PTHR30627">
    <property type="entry name" value="PEPTIDOGLYCAN D,D-TRANSPEPTIDASE"/>
    <property type="match status" value="1"/>
</dbReference>
<dbReference type="GO" id="GO:0005886">
    <property type="term" value="C:plasma membrane"/>
    <property type="evidence" value="ECO:0007669"/>
    <property type="project" value="TreeGrafter"/>
</dbReference>
<reference evidence="3" key="3">
    <citation type="submission" date="2023-02" db="EMBL/GenBank/DDBJ databases">
        <title>Proposal of a novel subspecies: Alicyclobacillus hesperidum subspecies aegle.</title>
        <authorList>
            <person name="Goto K."/>
            <person name="Fujii T."/>
            <person name="Yasui K."/>
            <person name="Mochida K."/>
            <person name="Kato-Tanaka Y."/>
            <person name="Morohoshi S."/>
            <person name="An S.Y."/>
            <person name="Kasai H."/>
            <person name="Yokota A."/>
        </authorList>
    </citation>
    <scope>NUCLEOTIDE SEQUENCE</scope>
    <source>
        <strain evidence="3">DSM 12766</strain>
    </source>
</reference>
<keyword evidence="1" id="KW-0812">Transmembrane</keyword>
<reference evidence="5" key="1">
    <citation type="submission" date="2016-10" db="EMBL/GenBank/DDBJ databases">
        <authorList>
            <person name="Varghese N."/>
        </authorList>
    </citation>
    <scope>NUCLEOTIDE SEQUENCE [LARGE SCALE GENOMIC DNA]</scope>
    <source>
        <strain evidence="5">DSM 12489</strain>
    </source>
</reference>
<dbReference type="PANTHER" id="PTHR30627:SF24">
    <property type="entry name" value="PENICILLIN-BINDING PROTEIN 4B"/>
    <property type="match status" value="1"/>
</dbReference>
<dbReference type="GO" id="GO:0071555">
    <property type="term" value="P:cell wall organization"/>
    <property type="evidence" value="ECO:0007669"/>
    <property type="project" value="TreeGrafter"/>
</dbReference>
<dbReference type="Pfam" id="PF00905">
    <property type="entry name" value="Transpeptidase"/>
    <property type="match status" value="1"/>
</dbReference>
<feature type="transmembrane region" description="Helical" evidence="1">
    <location>
        <begin position="20"/>
        <end position="39"/>
    </location>
</feature>
<accession>A0A1H2UBQ6</accession>
<evidence type="ECO:0000256" key="1">
    <source>
        <dbReference type="SAM" id="Phobius"/>
    </source>
</evidence>
<organism evidence="4 5">
    <name type="scientific">Alicyclobacillus hesperidum</name>
    <dbReference type="NCBI Taxonomy" id="89784"/>
    <lineage>
        <taxon>Bacteria</taxon>
        <taxon>Bacillati</taxon>
        <taxon>Bacillota</taxon>
        <taxon>Bacilli</taxon>
        <taxon>Bacillales</taxon>
        <taxon>Alicyclobacillaceae</taxon>
        <taxon>Alicyclobacillus</taxon>
    </lineage>
</organism>
<dbReference type="InterPro" id="IPR050515">
    <property type="entry name" value="Beta-lactam/transpept"/>
</dbReference>
<evidence type="ECO:0000313" key="4">
    <source>
        <dbReference type="EMBL" id="SDW53622.1"/>
    </source>
</evidence>
<dbReference type="Proteomes" id="UP001157137">
    <property type="component" value="Unassembled WGS sequence"/>
</dbReference>
<keyword evidence="5" id="KW-1185">Reference proteome</keyword>
<dbReference type="GO" id="GO:0008658">
    <property type="term" value="F:penicillin binding"/>
    <property type="evidence" value="ECO:0007669"/>
    <property type="project" value="InterPro"/>
</dbReference>
<dbReference type="SUPFAM" id="SSF56601">
    <property type="entry name" value="beta-lactamase/transpeptidase-like"/>
    <property type="match status" value="1"/>
</dbReference>
<dbReference type="EMBL" id="BSRA01000009">
    <property type="protein sequence ID" value="GLV14165.1"/>
    <property type="molecule type" value="Genomic_DNA"/>
</dbReference>
<reference evidence="4" key="2">
    <citation type="submission" date="2016-10" db="EMBL/GenBank/DDBJ databases">
        <authorList>
            <person name="de Groot N.N."/>
        </authorList>
    </citation>
    <scope>NUCLEOTIDE SEQUENCE [LARGE SCALE GENOMIC DNA]</scope>
    <source>
        <strain evidence="4">DSM 12489</strain>
    </source>
</reference>
<dbReference type="STRING" id="89784.SAMN04489725_107136"/>
<proteinExistence type="predicted"/>
<dbReference type="RefSeq" id="WP_074692986.1">
    <property type="nucleotide sequence ID" value="NZ_BSRA01000009.1"/>
</dbReference>
<protein>
    <submittedName>
        <fullName evidence="4">Penicillin binding protein transpeptidase domain-containing protein</fullName>
    </submittedName>
</protein>
<dbReference type="EMBL" id="FNOJ01000007">
    <property type="protein sequence ID" value="SDW53622.1"/>
    <property type="molecule type" value="Genomic_DNA"/>
</dbReference>
<gene>
    <name evidence="3" type="ORF">Heshes_18490</name>
    <name evidence="4" type="ORF">SAMN04489725_107136</name>
</gene>
<evidence type="ECO:0000259" key="2">
    <source>
        <dbReference type="Pfam" id="PF00905"/>
    </source>
</evidence>
<dbReference type="InterPro" id="IPR001460">
    <property type="entry name" value="PCN-bd_Tpept"/>
</dbReference>
<dbReference type="Proteomes" id="UP000182589">
    <property type="component" value="Unassembled WGS sequence"/>
</dbReference>